<feature type="transmembrane region" description="Helical" evidence="1">
    <location>
        <begin position="12"/>
        <end position="34"/>
    </location>
</feature>
<dbReference type="Pfam" id="PF06177">
    <property type="entry name" value="QueT"/>
    <property type="match status" value="1"/>
</dbReference>
<name>A0A2K2U420_9ACTN</name>
<keyword evidence="1" id="KW-0812">Transmembrane</keyword>
<reference evidence="2 3" key="1">
    <citation type="journal article" date="2018" name="Int. J. Syst. Evol. Microbiol.">
        <title>Rubneribacter badeniensis gen. nov., sp. nov. and Enteroscipio rubneri gen. nov., sp. nov., new members of the Eggerthellaceae isolated from human faeces.</title>
        <authorList>
            <person name="Danylec N."/>
            <person name="Gobl A."/>
            <person name="Stoll D.A."/>
            <person name="Hetzer B."/>
            <person name="Kulling S.E."/>
            <person name="Huch M."/>
        </authorList>
    </citation>
    <scope>NUCLEOTIDE SEQUENCE [LARGE SCALE GENOMIC DNA]</scope>
    <source>
        <strain evidence="2 3">ResAG-85</strain>
    </source>
</reference>
<keyword evidence="3" id="KW-1185">Reference proteome</keyword>
<dbReference type="EMBL" id="PPEL01000053">
    <property type="protein sequence ID" value="PNV65014.1"/>
    <property type="molecule type" value="Genomic_DNA"/>
</dbReference>
<feature type="transmembrane region" description="Helical" evidence="1">
    <location>
        <begin position="46"/>
        <end position="74"/>
    </location>
</feature>
<feature type="transmembrane region" description="Helical" evidence="1">
    <location>
        <begin position="149"/>
        <end position="178"/>
    </location>
</feature>
<evidence type="ECO:0000256" key="1">
    <source>
        <dbReference type="SAM" id="Phobius"/>
    </source>
</evidence>
<comment type="caution">
    <text evidence="2">The sequence shown here is derived from an EMBL/GenBank/DDBJ whole genome shotgun (WGS) entry which is preliminary data.</text>
</comment>
<sequence length="192" mass="20019">MAHKKTTYLAQAGMIAAVYAAATLATLLLLQGLAWGPVQFRISEAVCVLAALTPAAVPGLTVGCAIANLMALAINGTGALGLLDVVFGSLATFAGAWWCWKMRERPKLALLGPVIANALIVPAYLPILLQGLGYYTIPFTTIALDGLYLPMYLFGVVATGVGEALVMYVLGLPLLGALKRFGVAKKVSARAE</sequence>
<keyword evidence="1" id="KW-1133">Transmembrane helix</keyword>
<dbReference type="PANTHER" id="PTHR40044">
    <property type="entry name" value="INTEGRAL MEMBRANE PROTEIN-RELATED"/>
    <property type="match status" value="1"/>
</dbReference>
<gene>
    <name evidence="2" type="ORF">C2L80_08855</name>
</gene>
<evidence type="ECO:0000313" key="2">
    <source>
        <dbReference type="EMBL" id="PNV65014.1"/>
    </source>
</evidence>
<protein>
    <submittedName>
        <fullName evidence="2">QueT transporter family protein</fullName>
    </submittedName>
</protein>
<dbReference type="InterPro" id="IPR010387">
    <property type="entry name" value="QueT"/>
</dbReference>
<dbReference type="RefSeq" id="WP_103263045.1">
    <property type="nucleotide sequence ID" value="NZ_PPEL01000053.1"/>
</dbReference>
<dbReference type="AlphaFoldDB" id="A0A2K2U420"/>
<keyword evidence="1" id="KW-0472">Membrane</keyword>
<evidence type="ECO:0000313" key="3">
    <source>
        <dbReference type="Proteomes" id="UP000236488"/>
    </source>
</evidence>
<organism evidence="2 3">
    <name type="scientific">Rubneribacter badeniensis</name>
    <dbReference type="NCBI Taxonomy" id="2070688"/>
    <lineage>
        <taxon>Bacteria</taxon>
        <taxon>Bacillati</taxon>
        <taxon>Actinomycetota</taxon>
        <taxon>Coriobacteriia</taxon>
        <taxon>Eggerthellales</taxon>
        <taxon>Eggerthellaceae</taxon>
        <taxon>Rubneribacter</taxon>
    </lineage>
</organism>
<dbReference type="PANTHER" id="PTHR40044:SF1">
    <property type="entry name" value="INTEGRAL MEMBRANE PROTEIN"/>
    <property type="match status" value="1"/>
</dbReference>
<dbReference type="Proteomes" id="UP000236488">
    <property type="component" value="Unassembled WGS sequence"/>
</dbReference>
<feature type="transmembrane region" description="Helical" evidence="1">
    <location>
        <begin position="108"/>
        <end position="129"/>
    </location>
</feature>
<feature type="transmembrane region" description="Helical" evidence="1">
    <location>
        <begin position="80"/>
        <end position="99"/>
    </location>
</feature>
<proteinExistence type="predicted"/>
<accession>A0A2K2U420</accession>